<evidence type="ECO:0000313" key="3">
    <source>
        <dbReference type="Proteomes" id="UP000478052"/>
    </source>
</evidence>
<dbReference type="EMBL" id="VUJU01003254">
    <property type="protein sequence ID" value="KAF0758609.1"/>
    <property type="molecule type" value="Genomic_DNA"/>
</dbReference>
<comment type="caution">
    <text evidence="2">The sequence shown here is derived from an EMBL/GenBank/DDBJ whole genome shotgun (WGS) entry which is preliminary data.</text>
</comment>
<feature type="domain" description="PiggyBac transposable element-derived protein 4 C-terminal zinc-finger" evidence="1">
    <location>
        <begin position="320"/>
        <end position="369"/>
    </location>
</feature>
<dbReference type="AlphaFoldDB" id="A0A6G0YMX2"/>
<sequence length="373" mass="43476">MRVKNKKMNYYIELPCSWLAKLNWITQLDPTSCPNKCGKLYKGPYRKHHLRQHLVYECETSWLPQLHWRTQIDLARCPNKCGKLYKGPHRKHNLRQHLVYECDLLCNWITQLDWITQVDPARCPNKCDWCATPDPAICPNGCGHFYKGINRKKLLRRHMDTGWQTWISLQKMIQPNVQKTVGAVIKIITKLQKPIRFIVQINVVTALKEGHPSKKVSIDILYSDQEIMNPLQMFYNNKIIHSGTMIYFDEQQVHFPSVVDRNEKGRKKLRRCQLCALSGRGRKRTHVFCAACPGQPVKRLAIFDVIHRSTNFNLHYPRIVEKNQKGQKKRRRCILCSSRGLGQKRTDVFCSVCPGKPALCPGTCFITYHATKL</sequence>
<dbReference type="OrthoDB" id="6607216at2759"/>
<reference evidence="2 3" key="1">
    <citation type="submission" date="2019-08" db="EMBL/GenBank/DDBJ databases">
        <title>Whole genome of Aphis craccivora.</title>
        <authorList>
            <person name="Voronova N.V."/>
            <person name="Shulinski R.S."/>
            <person name="Bandarenka Y.V."/>
            <person name="Zhorov D.G."/>
            <person name="Warner D."/>
        </authorList>
    </citation>
    <scope>NUCLEOTIDE SEQUENCE [LARGE SCALE GENOMIC DNA]</scope>
    <source>
        <strain evidence="2">180601</strain>
        <tissue evidence="2">Whole Body</tissue>
    </source>
</reference>
<organism evidence="2 3">
    <name type="scientific">Aphis craccivora</name>
    <name type="common">Cowpea aphid</name>
    <dbReference type="NCBI Taxonomy" id="307492"/>
    <lineage>
        <taxon>Eukaryota</taxon>
        <taxon>Metazoa</taxon>
        <taxon>Ecdysozoa</taxon>
        <taxon>Arthropoda</taxon>
        <taxon>Hexapoda</taxon>
        <taxon>Insecta</taxon>
        <taxon>Pterygota</taxon>
        <taxon>Neoptera</taxon>
        <taxon>Paraneoptera</taxon>
        <taxon>Hemiptera</taxon>
        <taxon>Sternorrhyncha</taxon>
        <taxon>Aphidomorpha</taxon>
        <taxon>Aphidoidea</taxon>
        <taxon>Aphididae</taxon>
        <taxon>Aphidini</taxon>
        <taxon>Aphis</taxon>
        <taxon>Aphis</taxon>
    </lineage>
</organism>
<dbReference type="Pfam" id="PF13842">
    <property type="entry name" value="zf-Tnp_2"/>
    <property type="match status" value="1"/>
</dbReference>
<accession>A0A6G0YMX2</accession>
<dbReference type="InterPro" id="IPR032718">
    <property type="entry name" value="PGBD4_Znf_C"/>
</dbReference>
<dbReference type="Proteomes" id="UP000478052">
    <property type="component" value="Unassembled WGS sequence"/>
</dbReference>
<name>A0A6G0YMX2_APHCR</name>
<evidence type="ECO:0000259" key="1">
    <source>
        <dbReference type="Pfam" id="PF13842"/>
    </source>
</evidence>
<keyword evidence="3" id="KW-1185">Reference proteome</keyword>
<evidence type="ECO:0000313" key="2">
    <source>
        <dbReference type="EMBL" id="KAF0758609.1"/>
    </source>
</evidence>
<proteinExistence type="predicted"/>
<protein>
    <recommendedName>
        <fullName evidence="1">PiggyBac transposable element-derived protein 4 C-terminal zinc-finger domain-containing protein</fullName>
    </recommendedName>
</protein>
<gene>
    <name evidence="2" type="ORF">FWK35_00020346</name>
</gene>